<keyword evidence="1" id="KW-0560">Oxidoreductase</keyword>
<dbReference type="GO" id="GO:0070967">
    <property type="term" value="F:coenzyme F420 binding"/>
    <property type="evidence" value="ECO:0007669"/>
    <property type="project" value="TreeGrafter"/>
</dbReference>
<dbReference type="NCBIfam" id="TIGR03666">
    <property type="entry name" value="Rv2061_F420"/>
    <property type="match status" value="1"/>
</dbReference>
<dbReference type="OrthoDB" id="5738083at2"/>
<accession>A0A1G9A9R3</accession>
<dbReference type="SUPFAM" id="SSF50475">
    <property type="entry name" value="FMN-binding split barrel"/>
    <property type="match status" value="1"/>
</dbReference>
<organism evidence="3 4">
    <name type="scientific">Nonomuraea jiangxiensis</name>
    <dbReference type="NCBI Taxonomy" id="633440"/>
    <lineage>
        <taxon>Bacteria</taxon>
        <taxon>Bacillati</taxon>
        <taxon>Actinomycetota</taxon>
        <taxon>Actinomycetes</taxon>
        <taxon>Streptosporangiales</taxon>
        <taxon>Streptosporangiaceae</taxon>
        <taxon>Nonomuraea</taxon>
    </lineage>
</organism>
<name>A0A1G9A9R3_9ACTN</name>
<dbReference type="InterPro" id="IPR052019">
    <property type="entry name" value="F420H2_bilvrd_red/Heme_oxyg"/>
</dbReference>
<keyword evidence="4" id="KW-1185">Reference proteome</keyword>
<dbReference type="Gene3D" id="2.30.110.10">
    <property type="entry name" value="Electron Transport, Fmn-binding Protein, Chain A"/>
    <property type="match status" value="1"/>
</dbReference>
<dbReference type="PANTHER" id="PTHR35176:SF11">
    <property type="entry name" value="PYRIDOXAMINE 5'-PHOSPHATE OXIDASE FAMILY PROTEIN"/>
    <property type="match status" value="1"/>
</dbReference>
<dbReference type="InterPro" id="IPR011576">
    <property type="entry name" value="Pyridox_Oxase_N"/>
</dbReference>
<evidence type="ECO:0000313" key="4">
    <source>
        <dbReference type="Proteomes" id="UP000199202"/>
    </source>
</evidence>
<gene>
    <name evidence="3" type="ORF">SAMN05421869_114299</name>
</gene>
<evidence type="ECO:0000259" key="2">
    <source>
        <dbReference type="Pfam" id="PF01243"/>
    </source>
</evidence>
<evidence type="ECO:0000313" key="3">
    <source>
        <dbReference type="EMBL" id="SDK23345.1"/>
    </source>
</evidence>
<dbReference type="RefSeq" id="WP_090938919.1">
    <property type="nucleotide sequence ID" value="NZ_FNDJ01000014.1"/>
</dbReference>
<dbReference type="EMBL" id="FNDJ01000014">
    <property type="protein sequence ID" value="SDK23345.1"/>
    <property type="molecule type" value="Genomic_DNA"/>
</dbReference>
<dbReference type="STRING" id="633440.SAMN05421869_114299"/>
<dbReference type="InterPro" id="IPR012349">
    <property type="entry name" value="Split_barrel_FMN-bd"/>
</dbReference>
<protein>
    <recommendedName>
        <fullName evidence="2">Pyridoxamine 5'-phosphate oxidase N-terminal domain-containing protein</fullName>
    </recommendedName>
</protein>
<sequence>MIDLGAQQYISVTTYRRDGTPVATPLWAAQDGDAVVFWTPAGSGKIKRIRNNPEVSVAGCDVRGNLRTEPVRGRAEVLDAAGTERVRELLRRKYGLIARITIFGSRLRRGPEGTVGVRITGV</sequence>
<dbReference type="PANTHER" id="PTHR35176">
    <property type="entry name" value="HEME OXYGENASE HI_0854-RELATED"/>
    <property type="match status" value="1"/>
</dbReference>
<reference evidence="3 4" key="1">
    <citation type="submission" date="2016-10" db="EMBL/GenBank/DDBJ databases">
        <authorList>
            <person name="de Groot N.N."/>
        </authorList>
    </citation>
    <scope>NUCLEOTIDE SEQUENCE [LARGE SCALE GENOMIC DNA]</scope>
    <source>
        <strain evidence="3 4">CGMCC 4.6533</strain>
    </source>
</reference>
<feature type="domain" description="Pyridoxamine 5'-phosphate oxidase N-terminal" evidence="2">
    <location>
        <begin position="6"/>
        <end position="96"/>
    </location>
</feature>
<dbReference type="GO" id="GO:0005829">
    <property type="term" value="C:cytosol"/>
    <property type="evidence" value="ECO:0007669"/>
    <property type="project" value="TreeGrafter"/>
</dbReference>
<dbReference type="GO" id="GO:0016627">
    <property type="term" value="F:oxidoreductase activity, acting on the CH-CH group of donors"/>
    <property type="evidence" value="ECO:0007669"/>
    <property type="project" value="TreeGrafter"/>
</dbReference>
<dbReference type="Proteomes" id="UP000199202">
    <property type="component" value="Unassembled WGS sequence"/>
</dbReference>
<dbReference type="InterPro" id="IPR019965">
    <property type="entry name" value="PPOX_F420-dep_Rv2061_put"/>
</dbReference>
<dbReference type="Pfam" id="PF01243">
    <property type="entry name" value="PNPOx_N"/>
    <property type="match status" value="1"/>
</dbReference>
<evidence type="ECO:0000256" key="1">
    <source>
        <dbReference type="ARBA" id="ARBA00023002"/>
    </source>
</evidence>
<dbReference type="AlphaFoldDB" id="A0A1G9A9R3"/>
<proteinExistence type="predicted"/>